<dbReference type="Pfam" id="PF09720">
    <property type="entry name" value="Unstab_antitox"/>
    <property type="match status" value="1"/>
</dbReference>
<dbReference type="EMBL" id="FNGH01000002">
    <property type="protein sequence ID" value="SDK95437.1"/>
    <property type="molecule type" value="Genomic_DNA"/>
</dbReference>
<dbReference type="STRING" id="48727.SAMN05192555_10216"/>
<evidence type="ECO:0000313" key="1">
    <source>
        <dbReference type="EMBL" id="SDK95437.1"/>
    </source>
</evidence>
<sequence length="69" mass="7905">MGIELPLASMTTAEKLEALDALWNDLSRAPDVIESPAWHGEVLAERGQATDERFVDWEEVKQQVRERLR</sequence>
<gene>
    <name evidence="1" type="ORF">SAMN05192555_10216</name>
</gene>
<name>A0A1G9G488_9GAMM</name>
<organism evidence="1 2">
    <name type="scientific">Franzmannia pantelleriensis</name>
    <dbReference type="NCBI Taxonomy" id="48727"/>
    <lineage>
        <taxon>Bacteria</taxon>
        <taxon>Pseudomonadati</taxon>
        <taxon>Pseudomonadota</taxon>
        <taxon>Gammaproteobacteria</taxon>
        <taxon>Oceanospirillales</taxon>
        <taxon>Halomonadaceae</taxon>
        <taxon>Franzmannia</taxon>
    </lineage>
</organism>
<proteinExistence type="predicted"/>
<dbReference type="OrthoDB" id="291542at2"/>
<keyword evidence="2" id="KW-1185">Reference proteome</keyword>
<dbReference type="AlphaFoldDB" id="A0A1G9G488"/>
<evidence type="ECO:0000313" key="2">
    <source>
        <dbReference type="Proteomes" id="UP000199107"/>
    </source>
</evidence>
<dbReference type="InterPro" id="IPR013406">
    <property type="entry name" value="CHP02574_addiction_mod"/>
</dbReference>
<protein>
    <submittedName>
        <fullName evidence="1">Putative addiction module component</fullName>
    </submittedName>
</protein>
<dbReference type="Proteomes" id="UP000199107">
    <property type="component" value="Unassembled WGS sequence"/>
</dbReference>
<accession>A0A1G9G488</accession>
<reference evidence="2" key="1">
    <citation type="submission" date="2016-10" db="EMBL/GenBank/DDBJ databases">
        <authorList>
            <person name="Varghese N."/>
            <person name="Submissions S."/>
        </authorList>
    </citation>
    <scope>NUCLEOTIDE SEQUENCE [LARGE SCALE GENOMIC DNA]</scope>
    <source>
        <strain evidence="2">AAP</strain>
    </source>
</reference>
<dbReference type="RefSeq" id="WP_089656888.1">
    <property type="nucleotide sequence ID" value="NZ_FNGH01000002.1"/>
</dbReference>